<organism evidence="1 2">
    <name type="scientific">Mytilus coruscus</name>
    <name type="common">Sea mussel</name>
    <dbReference type="NCBI Taxonomy" id="42192"/>
    <lineage>
        <taxon>Eukaryota</taxon>
        <taxon>Metazoa</taxon>
        <taxon>Spiralia</taxon>
        <taxon>Lophotrochozoa</taxon>
        <taxon>Mollusca</taxon>
        <taxon>Bivalvia</taxon>
        <taxon>Autobranchia</taxon>
        <taxon>Pteriomorphia</taxon>
        <taxon>Mytilida</taxon>
        <taxon>Mytiloidea</taxon>
        <taxon>Mytilidae</taxon>
        <taxon>Mytilinae</taxon>
        <taxon>Mytilus</taxon>
    </lineage>
</organism>
<reference evidence="1 2" key="1">
    <citation type="submission" date="2020-06" db="EMBL/GenBank/DDBJ databases">
        <authorList>
            <person name="Li R."/>
            <person name="Bekaert M."/>
        </authorList>
    </citation>
    <scope>NUCLEOTIDE SEQUENCE [LARGE SCALE GENOMIC DNA]</scope>
    <source>
        <strain evidence="2">wild</strain>
    </source>
</reference>
<dbReference type="EMBL" id="CACVKT020006484">
    <property type="protein sequence ID" value="CAC5401842.1"/>
    <property type="molecule type" value="Genomic_DNA"/>
</dbReference>
<name>A0A6J8D3J7_MYTCO</name>
<keyword evidence="2" id="KW-1185">Reference proteome</keyword>
<dbReference type="AlphaFoldDB" id="A0A6J8D3J7"/>
<evidence type="ECO:0000313" key="1">
    <source>
        <dbReference type="EMBL" id="CAC5401842.1"/>
    </source>
</evidence>
<evidence type="ECO:0000313" key="2">
    <source>
        <dbReference type="Proteomes" id="UP000507470"/>
    </source>
</evidence>
<proteinExistence type="predicted"/>
<accession>A0A6J8D3J7</accession>
<gene>
    <name evidence="1" type="ORF">MCOR_35884</name>
</gene>
<dbReference type="Proteomes" id="UP000507470">
    <property type="component" value="Unassembled WGS sequence"/>
</dbReference>
<protein>
    <submittedName>
        <fullName evidence="1">Uncharacterized protein</fullName>
    </submittedName>
</protein>
<sequence>MKPTLSNNTVRRTLNRYWSEKLAMSSMTLPKWHSKSKSECLLDTSKMPSSTQTCLDDIGGSYMAHLKQLNECEFLQHNEKGESDIELNVVAFLSRVNEKAGMVDDGQLEGSPITWKTYTESKRTFMTEKSYRNILPDSRPLLRIMETKFVNANGSSLNTL</sequence>